<dbReference type="Proteomes" id="UP000233256">
    <property type="component" value="Unassembled WGS sequence"/>
</dbReference>
<accession>A0A2N1PIJ8</accession>
<evidence type="ECO:0000313" key="1">
    <source>
        <dbReference type="EMBL" id="PKK88146.1"/>
    </source>
</evidence>
<sequence length="148" mass="16429">MKITSSLSDRNQADTAEFLEALRSYASESDFASFYMKYENSGSRQSQEISAYFQNVGLIPGMEKWLGVTIENPRVILAPLLRGKGGYGVPVNADGKIANYAIAGAQAVTGKDFYFGDAWSMHILVTHEIIHGVLANNYEELWRLLNQT</sequence>
<dbReference type="InterPro" id="IPR032560">
    <property type="entry name" value="DUF4932"/>
</dbReference>
<reference evidence="1 2" key="1">
    <citation type="journal article" date="2017" name="ISME J.">
        <title>Potential for microbial H2 and metal transformations associated with novel bacteria and archaea in deep terrestrial subsurface sediments.</title>
        <authorList>
            <person name="Hernsdorf A.W."/>
            <person name="Amano Y."/>
            <person name="Miyakawa K."/>
            <person name="Ise K."/>
            <person name="Suzuki Y."/>
            <person name="Anantharaman K."/>
            <person name="Probst A."/>
            <person name="Burstein D."/>
            <person name="Thomas B.C."/>
            <person name="Banfield J.F."/>
        </authorList>
    </citation>
    <scope>NUCLEOTIDE SEQUENCE [LARGE SCALE GENOMIC DNA]</scope>
    <source>
        <strain evidence="1">HGW-Wallbacteria-1</strain>
    </source>
</reference>
<proteinExistence type="predicted"/>
<protein>
    <submittedName>
        <fullName evidence="1">Uncharacterized protein</fullName>
    </submittedName>
</protein>
<gene>
    <name evidence="1" type="ORF">CVV64_20055</name>
</gene>
<dbReference type="EMBL" id="PGXC01000062">
    <property type="protein sequence ID" value="PKK88146.1"/>
    <property type="molecule type" value="Genomic_DNA"/>
</dbReference>
<dbReference type="Pfam" id="PF16286">
    <property type="entry name" value="DUF4932"/>
    <property type="match status" value="1"/>
</dbReference>
<comment type="caution">
    <text evidence="1">The sequence shown here is derived from an EMBL/GenBank/DDBJ whole genome shotgun (WGS) entry which is preliminary data.</text>
</comment>
<organism evidence="1 2">
    <name type="scientific">Candidatus Wallbacteria bacterium HGW-Wallbacteria-1</name>
    <dbReference type="NCBI Taxonomy" id="2013854"/>
    <lineage>
        <taxon>Bacteria</taxon>
        <taxon>Candidatus Walliibacteriota</taxon>
    </lineage>
</organism>
<name>A0A2N1PIJ8_9BACT</name>
<dbReference type="AlphaFoldDB" id="A0A2N1PIJ8"/>
<evidence type="ECO:0000313" key="2">
    <source>
        <dbReference type="Proteomes" id="UP000233256"/>
    </source>
</evidence>